<accession>A0A8C4L1E7</accession>
<dbReference type="InterPro" id="IPR000436">
    <property type="entry name" value="Sushi_SCR_CCP_dom"/>
</dbReference>
<evidence type="ECO:0000259" key="5">
    <source>
        <dbReference type="PROSITE" id="PS50923"/>
    </source>
</evidence>
<dbReference type="Ensembl" id="ENSEAST00005004757.1">
    <property type="protein sequence ID" value="ENSEASP00005004342.1"/>
    <property type="gene ID" value="ENSEASG00005003286.1"/>
</dbReference>
<organism evidence="6">
    <name type="scientific">Equus asinus asinus</name>
    <dbReference type="NCBI Taxonomy" id="83772"/>
    <lineage>
        <taxon>Eukaryota</taxon>
        <taxon>Metazoa</taxon>
        <taxon>Chordata</taxon>
        <taxon>Craniata</taxon>
        <taxon>Vertebrata</taxon>
        <taxon>Euteleostomi</taxon>
        <taxon>Mammalia</taxon>
        <taxon>Eutheria</taxon>
        <taxon>Laurasiatheria</taxon>
        <taxon>Perissodactyla</taxon>
        <taxon>Equidae</taxon>
        <taxon>Equus</taxon>
    </lineage>
</organism>
<dbReference type="PANTHER" id="PTHR45785">
    <property type="entry name" value="COMPLEMENT FACTOR H-RELATED"/>
    <property type="match status" value="1"/>
</dbReference>
<comment type="caution">
    <text evidence="4">Lacks conserved residue(s) required for the propagation of feature annotation.</text>
</comment>
<dbReference type="GO" id="GO:0005615">
    <property type="term" value="C:extracellular space"/>
    <property type="evidence" value="ECO:0007669"/>
    <property type="project" value="TreeGrafter"/>
</dbReference>
<dbReference type="SMART" id="SM00032">
    <property type="entry name" value="CCP"/>
    <property type="match status" value="2"/>
</dbReference>
<protein>
    <recommendedName>
        <fullName evidence="5">Sushi domain-containing protein</fullName>
    </recommendedName>
</protein>
<dbReference type="Gene3D" id="2.10.70.10">
    <property type="entry name" value="Complement Module, domain 1"/>
    <property type="match status" value="2"/>
</dbReference>
<dbReference type="InterPro" id="IPR035976">
    <property type="entry name" value="Sushi/SCR/CCP_sf"/>
</dbReference>
<dbReference type="PANTHER" id="PTHR45785:SF7">
    <property type="entry name" value="COMPLEMENT FACTOR H"/>
    <property type="match status" value="1"/>
</dbReference>
<reference evidence="6" key="1">
    <citation type="submission" date="2023-03" db="UniProtKB">
        <authorList>
            <consortium name="Ensembl"/>
        </authorList>
    </citation>
    <scope>IDENTIFICATION</scope>
</reference>
<evidence type="ECO:0000313" key="6">
    <source>
        <dbReference type="Ensembl" id="ENSEASP00005004342.1"/>
    </source>
</evidence>
<dbReference type="FunFam" id="2.10.70.10:FF:000026">
    <property type="entry name" value="Complement inhibitory factor H"/>
    <property type="match status" value="2"/>
</dbReference>
<keyword evidence="1 4" id="KW-0768">Sushi</keyword>
<proteinExistence type="predicted"/>
<evidence type="ECO:0000256" key="1">
    <source>
        <dbReference type="ARBA" id="ARBA00022659"/>
    </source>
</evidence>
<name>A0A8C4L1E7_EQUAS</name>
<feature type="domain" description="Sushi" evidence="5">
    <location>
        <begin position="73"/>
        <end position="136"/>
    </location>
</feature>
<dbReference type="CDD" id="cd00033">
    <property type="entry name" value="CCP"/>
    <property type="match status" value="2"/>
</dbReference>
<dbReference type="GO" id="GO:0006956">
    <property type="term" value="P:complement activation"/>
    <property type="evidence" value="ECO:0007669"/>
    <property type="project" value="TreeGrafter"/>
</dbReference>
<evidence type="ECO:0000256" key="3">
    <source>
        <dbReference type="ARBA" id="ARBA00023157"/>
    </source>
</evidence>
<dbReference type="AlphaFoldDB" id="A0A8C4L1E7"/>
<evidence type="ECO:0000256" key="2">
    <source>
        <dbReference type="ARBA" id="ARBA00022729"/>
    </source>
</evidence>
<dbReference type="Pfam" id="PF00084">
    <property type="entry name" value="Sushi"/>
    <property type="match status" value="2"/>
</dbReference>
<dbReference type="GO" id="GO:0001851">
    <property type="term" value="F:complement component C3b binding"/>
    <property type="evidence" value="ECO:0007669"/>
    <property type="project" value="TreeGrafter"/>
</dbReference>
<evidence type="ECO:0000256" key="4">
    <source>
        <dbReference type="PROSITE-ProRule" id="PRU00302"/>
    </source>
</evidence>
<dbReference type="InterPro" id="IPR051503">
    <property type="entry name" value="ComplSys_Reg/VirEntry_Med"/>
</dbReference>
<dbReference type="SUPFAM" id="SSF57535">
    <property type="entry name" value="Complement control module/SCR domain"/>
    <property type="match status" value="2"/>
</dbReference>
<keyword evidence="3" id="KW-1015">Disulfide bond</keyword>
<keyword evidence="2" id="KW-0732">Signal</keyword>
<dbReference type="PROSITE" id="PS50923">
    <property type="entry name" value="SUSHI"/>
    <property type="match status" value="2"/>
</dbReference>
<sequence length="158" mass="17956">MDICKKDPRVQIQSCPPPPQIPNAQNMTSTVNYRDGEKISVLCQEKYLIRGAEEIVCKDGRWQSIPRCVDSTEKCGPPPPINNGDITSFLLKEYPTGSRVEYQCQSFYELQGSKDIGNRIITCWNGEWSKPPKCLGKYFNILMGPEKTHVITMMFCCL</sequence>
<feature type="domain" description="Sushi" evidence="5">
    <location>
        <begin position="13"/>
        <end position="70"/>
    </location>
</feature>